<accession>A0A7V8JLA0</accession>
<dbReference type="AlphaFoldDB" id="A0A7V8JLA0"/>
<evidence type="ECO:0000313" key="2">
    <source>
        <dbReference type="Proteomes" id="UP000487117"/>
    </source>
</evidence>
<organism evidence="1 2">
    <name type="scientific">Stenotrophomonas maltophilia</name>
    <name type="common">Pseudomonas maltophilia</name>
    <name type="synonym">Xanthomonas maltophilia</name>
    <dbReference type="NCBI Taxonomy" id="40324"/>
    <lineage>
        <taxon>Bacteria</taxon>
        <taxon>Pseudomonadati</taxon>
        <taxon>Pseudomonadota</taxon>
        <taxon>Gammaproteobacteria</taxon>
        <taxon>Lysobacterales</taxon>
        <taxon>Lysobacteraceae</taxon>
        <taxon>Stenotrophomonas</taxon>
        <taxon>Stenotrophomonas maltophilia group</taxon>
    </lineage>
</organism>
<gene>
    <name evidence="1" type="ORF">GAK31_02007</name>
</gene>
<comment type="caution">
    <text evidence="1">The sequence shown here is derived from an EMBL/GenBank/DDBJ whole genome shotgun (WGS) entry which is preliminary data.</text>
</comment>
<evidence type="ECO:0000313" key="1">
    <source>
        <dbReference type="EMBL" id="KAF1014521.1"/>
    </source>
</evidence>
<proteinExistence type="predicted"/>
<sequence length="166" mass="18827">MLLRTEPVPFRISTVDLSLLYREQDLSAKVHVEAQSLADYEARTGLHYRTLQVWFEGVHEARCRGGNFDEMHHGDIQLEQTPADEIQHWRDTGHCPFSGLYRALEHPGLAALRAHYDPRGLRDLQLFILTGNDSYLEILATGYRYALADTLNRQDTLTIGPSAPPG</sequence>
<dbReference type="EMBL" id="WNDS01000003">
    <property type="protein sequence ID" value="KAF1014521.1"/>
    <property type="molecule type" value="Genomic_DNA"/>
</dbReference>
<protein>
    <submittedName>
        <fullName evidence="1">Uncharacterized protein</fullName>
    </submittedName>
</protein>
<name>A0A7V8JLA0_STEMA</name>
<reference evidence="2" key="1">
    <citation type="journal article" date="2020" name="MBio">
        <title>Horizontal gene transfer to a defensive symbiont with a reduced genome amongst a multipartite beetle microbiome.</title>
        <authorList>
            <person name="Waterworth S.C."/>
            <person name="Florez L.V."/>
            <person name="Rees E.R."/>
            <person name="Hertweck C."/>
            <person name="Kaltenpoth M."/>
            <person name="Kwan J.C."/>
        </authorList>
    </citation>
    <scope>NUCLEOTIDE SEQUENCE [LARGE SCALE GENOMIC DNA]</scope>
</reference>
<dbReference type="Proteomes" id="UP000487117">
    <property type="component" value="Unassembled WGS sequence"/>
</dbReference>